<dbReference type="InterPro" id="IPR024422">
    <property type="entry name" value="Protein_unknown_function_OB"/>
</dbReference>
<proteinExistence type="predicted"/>
<keyword evidence="3" id="KW-1185">Reference proteome</keyword>
<dbReference type="RefSeq" id="WP_062036740.1">
    <property type="nucleotide sequence ID" value="NZ_DF968182.1"/>
</dbReference>
<reference evidence="2" key="1">
    <citation type="journal article" date="2015" name="Genome Announc.">
        <title>Draft Genome Sequence of Bacteroidales Strain TBC1, a Novel Isolate from a Methanogenic Wastewater Treatment System.</title>
        <authorList>
            <person name="Tourlousse D.M."/>
            <person name="Matsuura N."/>
            <person name="Sun L."/>
            <person name="Toyonaga M."/>
            <person name="Kuroda K."/>
            <person name="Ohashi A."/>
            <person name="Cruz R."/>
            <person name="Yamaguchi T."/>
            <person name="Sekiguchi Y."/>
        </authorList>
    </citation>
    <scope>NUCLEOTIDE SEQUENCE [LARGE SCALE GENOMIC DNA]</scope>
    <source>
        <strain evidence="2">TBC1</strain>
    </source>
</reference>
<dbReference type="OrthoDB" id="673558at2"/>
<organism evidence="2">
    <name type="scientific">Lentimicrobium saccharophilum</name>
    <dbReference type="NCBI Taxonomy" id="1678841"/>
    <lineage>
        <taxon>Bacteria</taxon>
        <taxon>Pseudomonadati</taxon>
        <taxon>Bacteroidota</taxon>
        <taxon>Bacteroidia</taxon>
        <taxon>Bacteroidales</taxon>
        <taxon>Lentimicrobiaceae</taxon>
        <taxon>Lentimicrobium</taxon>
    </lineage>
</organism>
<gene>
    <name evidence="2" type="ORF">TBC1_1124</name>
</gene>
<evidence type="ECO:0000256" key="1">
    <source>
        <dbReference type="SAM" id="Phobius"/>
    </source>
</evidence>
<evidence type="ECO:0000313" key="3">
    <source>
        <dbReference type="Proteomes" id="UP000053091"/>
    </source>
</evidence>
<dbReference type="Proteomes" id="UP000053091">
    <property type="component" value="Unassembled WGS sequence"/>
</dbReference>
<keyword evidence="1" id="KW-0472">Membrane</keyword>
<evidence type="ECO:0000313" key="2">
    <source>
        <dbReference type="EMBL" id="GAP41898.1"/>
    </source>
</evidence>
<protein>
    <submittedName>
        <fullName evidence="2">tRNA-anti-like protein</fullName>
    </submittedName>
</protein>
<dbReference type="EMBL" id="DF968182">
    <property type="protein sequence ID" value="GAP41898.1"/>
    <property type="molecule type" value="Genomic_DNA"/>
</dbReference>
<name>A0A0S7BN80_9BACT</name>
<accession>A0A0S7BN80</accession>
<keyword evidence="1" id="KW-1133">Transmembrane helix</keyword>
<dbReference type="AlphaFoldDB" id="A0A0S7BN80"/>
<keyword evidence="1" id="KW-0812">Transmembrane</keyword>
<sequence>MKRKLLIAAGALALAGIIAGILVYFFVYNKPHKDYAKAESEFTVDALTLFEEFRTDQAAASGIYNGKVIAVTGTLTSVEQNDSLTVAVFEIDEGMFGSEGIRFTMLPASKDKIISQAPGTTLTIKGFCTGYNETDVILEHCSLVE</sequence>
<feature type="transmembrane region" description="Helical" evidence="1">
    <location>
        <begin position="6"/>
        <end position="27"/>
    </location>
</feature>
<dbReference type="Pfam" id="PF12869">
    <property type="entry name" value="tRNA_anti-like"/>
    <property type="match status" value="1"/>
</dbReference>